<evidence type="ECO:0000313" key="2">
    <source>
        <dbReference type="EMBL" id="PKI65831.1"/>
    </source>
</evidence>
<organism evidence="2 3">
    <name type="scientific">Punica granatum</name>
    <name type="common">Pomegranate</name>
    <dbReference type="NCBI Taxonomy" id="22663"/>
    <lineage>
        <taxon>Eukaryota</taxon>
        <taxon>Viridiplantae</taxon>
        <taxon>Streptophyta</taxon>
        <taxon>Embryophyta</taxon>
        <taxon>Tracheophyta</taxon>
        <taxon>Spermatophyta</taxon>
        <taxon>Magnoliopsida</taxon>
        <taxon>eudicotyledons</taxon>
        <taxon>Gunneridae</taxon>
        <taxon>Pentapetalae</taxon>
        <taxon>rosids</taxon>
        <taxon>malvids</taxon>
        <taxon>Myrtales</taxon>
        <taxon>Lythraceae</taxon>
        <taxon>Punica</taxon>
    </lineage>
</organism>
<feature type="region of interest" description="Disordered" evidence="1">
    <location>
        <begin position="110"/>
        <end position="131"/>
    </location>
</feature>
<dbReference type="AlphaFoldDB" id="A0A2I0KBC8"/>
<evidence type="ECO:0000313" key="3">
    <source>
        <dbReference type="Proteomes" id="UP000233551"/>
    </source>
</evidence>
<evidence type="ECO:0000256" key="1">
    <source>
        <dbReference type="SAM" id="MobiDB-lite"/>
    </source>
</evidence>
<gene>
    <name evidence="2" type="ORF">CRG98_013785</name>
</gene>
<feature type="compositionally biased region" description="Basic and acidic residues" evidence="1">
    <location>
        <begin position="121"/>
        <end position="131"/>
    </location>
</feature>
<comment type="caution">
    <text evidence="2">The sequence shown here is derived from an EMBL/GenBank/DDBJ whole genome shotgun (WGS) entry which is preliminary data.</text>
</comment>
<proteinExistence type="predicted"/>
<name>A0A2I0KBC8_PUNGR</name>
<dbReference type="EMBL" id="PGOL01000726">
    <property type="protein sequence ID" value="PKI65831.1"/>
    <property type="molecule type" value="Genomic_DNA"/>
</dbReference>
<accession>A0A2I0KBC8</accession>
<reference evidence="2 3" key="1">
    <citation type="submission" date="2017-11" db="EMBL/GenBank/DDBJ databases">
        <title>De-novo sequencing of pomegranate (Punica granatum L.) genome.</title>
        <authorList>
            <person name="Akparov Z."/>
            <person name="Amiraslanov A."/>
            <person name="Hajiyeva S."/>
            <person name="Abbasov M."/>
            <person name="Kaur K."/>
            <person name="Hamwieh A."/>
            <person name="Solovyev V."/>
            <person name="Salamov A."/>
            <person name="Braich B."/>
            <person name="Kosarev P."/>
            <person name="Mahmoud A."/>
            <person name="Hajiyev E."/>
            <person name="Babayeva S."/>
            <person name="Izzatullayeva V."/>
            <person name="Mammadov A."/>
            <person name="Mammadov A."/>
            <person name="Sharifova S."/>
            <person name="Ojaghi J."/>
            <person name="Eynullazada K."/>
            <person name="Bayramov B."/>
            <person name="Abdulazimova A."/>
            <person name="Shahmuradov I."/>
        </authorList>
    </citation>
    <scope>NUCLEOTIDE SEQUENCE [LARGE SCALE GENOMIC DNA]</scope>
    <source>
        <strain evidence="3">cv. AG2017</strain>
        <tissue evidence="2">Leaf</tissue>
    </source>
</reference>
<dbReference type="Proteomes" id="UP000233551">
    <property type="component" value="Unassembled WGS sequence"/>
</dbReference>
<keyword evidence="3" id="KW-1185">Reference proteome</keyword>
<sequence>MLDELGRAVTGQDPVEVDWAKLGWIGYWAERNRMGCVGWRAGCWWTGLGRPWTGPNCWTCTGWAHKWGCRAVCLFDPESTKPRLEEKMKIERKREVVWAAVLMSRGDFRLRGGSRRSAGRGSRDRGSSLPA</sequence>
<protein>
    <submittedName>
        <fullName evidence="2">Uncharacterized protein</fullName>
    </submittedName>
</protein>